<dbReference type="Proteomes" id="UP000549911">
    <property type="component" value="Unassembled WGS sequence"/>
</dbReference>
<gene>
    <name evidence="1" type="ORF">F4692_003876</name>
</gene>
<evidence type="ECO:0000313" key="1">
    <source>
        <dbReference type="EMBL" id="NYE38725.1"/>
    </source>
</evidence>
<reference evidence="1 2" key="1">
    <citation type="submission" date="2020-07" db="EMBL/GenBank/DDBJ databases">
        <authorList>
            <person name="Partida-Martinez L."/>
            <person name="Huntemann M."/>
            <person name="Clum A."/>
            <person name="Wang J."/>
            <person name="Palaniappan K."/>
            <person name="Ritter S."/>
            <person name="Chen I.-M."/>
            <person name="Stamatis D."/>
            <person name="Reddy T."/>
            <person name="O'Malley R."/>
            <person name="Daum C."/>
            <person name="Shapiro N."/>
            <person name="Ivanova N."/>
            <person name="Kyrpides N."/>
            <person name="Woyke T."/>
        </authorList>
    </citation>
    <scope>NUCLEOTIDE SEQUENCE [LARGE SCALE GENOMIC DNA]</scope>
    <source>
        <strain evidence="1 2">AT2.17</strain>
    </source>
</reference>
<sequence length="52" mass="5700">MNTILLILVLTALASLLVSYARHDRFAGHASTAHPLDELGPVEERLHLVPRA</sequence>
<organism evidence="1 2">
    <name type="scientific">Nocardioides cavernae</name>
    <dbReference type="NCBI Taxonomy" id="1921566"/>
    <lineage>
        <taxon>Bacteria</taxon>
        <taxon>Bacillati</taxon>
        <taxon>Actinomycetota</taxon>
        <taxon>Actinomycetes</taxon>
        <taxon>Propionibacteriales</taxon>
        <taxon>Nocardioidaceae</taxon>
        <taxon>Nocardioides</taxon>
    </lineage>
</organism>
<proteinExistence type="predicted"/>
<dbReference type="EMBL" id="JACCBW010000006">
    <property type="protein sequence ID" value="NYE38725.1"/>
    <property type="molecule type" value="Genomic_DNA"/>
</dbReference>
<protein>
    <submittedName>
        <fullName evidence="1">Uncharacterized protein</fullName>
    </submittedName>
</protein>
<dbReference type="RefSeq" id="WP_179621363.1">
    <property type="nucleotide sequence ID" value="NZ_JACCBW010000006.1"/>
</dbReference>
<comment type="caution">
    <text evidence="1">The sequence shown here is derived from an EMBL/GenBank/DDBJ whole genome shotgun (WGS) entry which is preliminary data.</text>
</comment>
<accession>A0A7Y9KTR9</accession>
<reference evidence="1 2" key="2">
    <citation type="submission" date="2020-08" db="EMBL/GenBank/DDBJ databases">
        <title>The Agave Microbiome: Exploring the role of microbial communities in plant adaptations to desert environments.</title>
        <authorList>
            <person name="Partida-Martinez L.P."/>
        </authorList>
    </citation>
    <scope>NUCLEOTIDE SEQUENCE [LARGE SCALE GENOMIC DNA]</scope>
    <source>
        <strain evidence="1 2">AT2.17</strain>
    </source>
</reference>
<evidence type="ECO:0000313" key="2">
    <source>
        <dbReference type="Proteomes" id="UP000549911"/>
    </source>
</evidence>
<dbReference type="AlphaFoldDB" id="A0A7Y9KTR9"/>
<keyword evidence="2" id="KW-1185">Reference proteome</keyword>
<name>A0A7Y9KTR9_9ACTN</name>